<evidence type="ECO:0000313" key="3">
    <source>
        <dbReference type="Proteomes" id="UP000016932"/>
    </source>
</evidence>
<dbReference type="VEuPathDB" id="FungiDB:MYCFIDRAFT_211266"/>
<proteinExistence type="predicted"/>
<protein>
    <submittedName>
        <fullName evidence="2">Uncharacterized protein</fullName>
    </submittedName>
</protein>
<dbReference type="GeneID" id="19337358"/>
<evidence type="ECO:0000256" key="1">
    <source>
        <dbReference type="SAM" id="MobiDB-lite"/>
    </source>
</evidence>
<dbReference type="EMBL" id="KB446558">
    <property type="protein sequence ID" value="EME83204.1"/>
    <property type="molecule type" value="Genomic_DNA"/>
</dbReference>
<dbReference type="HOGENOM" id="CLU_2278674_0_0_1"/>
<reference evidence="2 3" key="1">
    <citation type="journal article" date="2012" name="PLoS Pathog.">
        <title>Diverse lifestyles and strategies of plant pathogenesis encoded in the genomes of eighteen Dothideomycetes fungi.</title>
        <authorList>
            <person name="Ohm R.A."/>
            <person name="Feau N."/>
            <person name="Henrissat B."/>
            <person name="Schoch C.L."/>
            <person name="Horwitz B.A."/>
            <person name="Barry K.W."/>
            <person name="Condon B.J."/>
            <person name="Copeland A.C."/>
            <person name="Dhillon B."/>
            <person name="Glaser F."/>
            <person name="Hesse C.N."/>
            <person name="Kosti I."/>
            <person name="LaButti K."/>
            <person name="Lindquist E.A."/>
            <person name="Lucas S."/>
            <person name="Salamov A.A."/>
            <person name="Bradshaw R.E."/>
            <person name="Ciuffetti L."/>
            <person name="Hamelin R.C."/>
            <person name="Kema G.H.J."/>
            <person name="Lawrence C."/>
            <person name="Scott J.A."/>
            <person name="Spatafora J.W."/>
            <person name="Turgeon B.G."/>
            <person name="de Wit P.J.G.M."/>
            <person name="Zhong S."/>
            <person name="Goodwin S.B."/>
            <person name="Grigoriev I.V."/>
        </authorList>
    </citation>
    <scope>NUCLEOTIDE SEQUENCE [LARGE SCALE GENOMIC DNA]</scope>
    <source>
        <strain evidence="2 3">CIRAD86</strain>
    </source>
</reference>
<dbReference type="RefSeq" id="XP_007926501.1">
    <property type="nucleotide sequence ID" value="XM_007928310.1"/>
</dbReference>
<gene>
    <name evidence="2" type="ORF">MYCFIDRAFT_211266</name>
</gene>
<organism evidence="2 3">
    <name type="scientific">Pseudocercospora fijiensis (strain CIRAD86)</name>
    <name type="common">Black leaf streak disease fungus</name>
    <name type="synonym">Mycosphaerella fijiensis</name>
    <dbReference type="NCBI Taxonomy" id="383855"/>
    <lineage>
        <taxon>Eukaryota</taxon>
        <taxon>Fungi</taxon>
        <taxon>Dikarya</taxon>
        <taxon>Ascomycota</taxon>
        <taxon>Pezizomycotina</taxon>
        <taxon>Dothideomycetes</taxon>
        <taxon>Dothideomycetidae</taxon>
        <taxon>Mycosphaerellales</taxon>
        <taxon>Mycosphaerellaceae</taxon>
        <taxon>Pseudocercospora</taxon>
    </lineage>
</organism>
<feature type="region of interest" description="Disordered" evidence="1">
    <location>
        <begin position="37"/>
        <end position="68"/>
    </location>
</feature>
<keyword evidence="3" id="KW-1185">Reference proteome</keyword>
<dbReference type="Proteomes" id="UP000016932">
    <property type="component" value="Unassembled WGS sequence"/>
</dbReference>
<evidence type="ECO:0000313" key="2">
    <source>
        <dbReference type="EMBL" id="EME83204.1"/>
    </source>
</evidence>
<dbReference type="KEGG" id="pfj:MYCFIDRAFT_211266"/>
<name>M2ZW24_PSEFD</name>
<dbReference type="AlphaFoldDB" id="M2ZW24"/>
<sequence length="102" mass="11243">MLHLLNIAKTSAGRRKTLLPQARRSQICQFGRATEVKDSSSTAQALEDGRPRVHCGRSAPPTSLDPNNTCLRSHAASLPTHHLVDVNSWKAELGSFKMLIRE</sequence>
<accession>M2ZW24</accession>